<dbReference type="InParanoid" id="A0A218ZBN5"/>
<organism evidence="2 3">
    <name type="scientific">Diplocarpon coronariae</name>
    <dbReference type="NCBI Taxonomy" id="2795749"/>
    <lineage>
        <taxon>Eukaryota</taxon>
        <taxon>Fungi</taxon>
        <taxon>Dikarya</taxon>
        <taxon>Ascomycota</taxon>
        <taxon>Pezizomycotina</taxon>
        <taxon>Leotiomycetes</taxon>
        <taxon>Helotiales</taxon>
        <taxon>Drepanopezizaceae</taxon>
        <taxon>Diplocarpon</taxon>
    </lineage>
</organism>
<evidence type="ECO:0008006" key="4">
    <source>
        <dbReference type="Google" id="ProtNLM"/>
    </source>
</evidence>
<accession>A0A218ZBN5</accession>
<reference evidence="2 3" key="1">
    <citation type="submission" date="2017-04" db="EMBL/GenBank/DDBJ databases">
        <title>Draft genome sequence of Marssonina coronaria NL1: causal agent of apple blotch.</title>
        <authorList>
            <person name="Cheng Q."/>
        </authorList>
    </citation>
    <scope>NUCLEOTIDE SEQUENCE [LARGE SCALE GENOMIC DNA]</scope>
    <source>
        <strain evidence="2 3">NL1</strain>
    </source>
</reference>
<gene>
    <name evidence="2" type="ORF">B2J93_580</name>
</gene>
<dbReference type="SUPFAM" id="SSF63829">
    <property type="entry name" value="Calcium-dependent phosphotriesterase"/>
    <property type="match status" value="1"/>
</dbReference>
<protein>
    <recommendedName>
        <fullName evidence="4">Serum paraoxonase/arylesterase</fullName>
    </recommendedName>
</protein>
<dbReference type="OrthoDB" id="5307922at2759"/>
<comment type="caution">
    <text evidence="2">The sequence shown here is derived from an EMBL/GenBank/DDBJ whole genome shotgun (WGS) entry which is preliminary data.</text>
</comment>
<dbReference type="InterPro" id="IPR011042">
    <property type="entry name" value="6-blade_b-propeller_TolB-like"/>
</dbReference>
<evidence type="ECO:0000313" key="3">
    <source>
        <dbReference type="Proteomes" id="UP000242519"/>
    </source>
</evidence>
<evidence type="ECO:0000313" key="2">
    <source>
        <dbReference type="EMBL" id="OWP05010.1"/>
    </source>
</evidence>
<proteinExistence type="predicted"/>
<dbReference type="PANTHER" id="PTHR11799:SF12">
    <property type="entry name" value="PARAOXONASE-RELATED"/>
    <property type="match status" value="1"/>
</dbReference>
<dbReference type="Proteomes" id="UP000242519">
    <property type="component" value="Unassembled WGS sequence"/>
</dbReference>
<dbReference type="PANTHER" id="PTHR11799">
    <property type="entry name" value="PARAOXONASE"/>
    <property type="match status" value="1"/>
</dbReference>
<keyword evidence="1" id="KW-1133">Transmembrane helix</keyword>
<keyword evidence="1" id="KW-0472">Membrane</keyword>
<dbReference type="AlphaFoldDB" id="A0A218ZBN5"/>
<name>A0A218ZBN5_9HELO</name>
<sequence>MANSSSVVSLLSKGAIISVVLIAILYQFVFKRLISVSLGYGRAIQSIHDFPDLQCDKIDELGLEGCEDMWLHDKTGYLYMACSDSHSRTQWFPAIHYFNASGRSLTDRIAVLDTRGPGHLASRIKWLSLTNFPDIYGDGTLNLHGFSIRADPRTDMLHILLINHRPPLDAITGAPLDARKIGANSTIELFQTKAGEDTMRHVRTYTDPLIQTPNRVAWVSEDSFLFTNSHSGKVGWRQALDPLLGGGSAAHCHRTTCHPATPHHRLFFPNGLARGQDGLIYIPSTISGSIAVFSLTAELLLQHEATIETGIPIDNLSVDADGEIIAAALPAAYKWFESAKLPFSTRVPSTVLRIRKVGGGRRKGGRMGMGMGDGGKQVEYTVKKVVEDDGQVLPGSTVAVHDVQTGRYFMGGAMAPFIMICGSSGK</sequence>
<keyword evidence="3" id="KW-1185">Reference proteome</keyword>
<evidence type="ECO:0000256" key="1">
    <source>
        <dbReference type="SAM" id="Phobius"/>
    </source>
</evidence>
<feature type="transmembrane region" description="Helical" evidence="1">
    <location>
        <begin position="6"/>
        <end position="29"/>
    </location>
</feature>
<dbReference type="EMBL" id="MZNU01000083">
    <property type="protein sequence ID" value="OWP05010.1"/>
    <property type="molecule type" value="Genomic_DNA"/>
</dbReference>
<keyword evidence="1" id="KW-0812">Transmembrane</keyword>
<dbReference type="Gene3D" id="2.120.10.30">
    <property type="entry name" value="TolB, C-terminal domain"/>
    <property type="match status" value="1"/>
</dbReference>
<dbReference type="InterPro" id="IPR051288">
    <property type="entry name" value="Serum_paraoxonase/arylesterase"/>
</dbReference>